<dbReference type="EMBL" id="DF839328">
    <property type="protein sequence ID" value="GAT43798.1"/>
    <property type="molecule type" value="Genomic_DNA"/>
</dbReference>
<evidence type="ECO:0000313" key="2">
    <source>
        <dbReference type="EMBL" id="GAT43798.1"/>
    </source>
</evidence>
<feature type="region of interest" description="Disordered" evidence="1">
    <location>
        <begin position="556"/>
        <end position="577"/>
    </location>
</feature>
<evidence type="ECO:0008006" key="4">
    <source>
        <dbReference type="Google" id="ProtNLM"/>
    </source>
</evidence>
<gene>
    <name evidence="2" type="ORF">MCHLO_01466</name>
</gene>
<evidence type="ECO:0000313" key="3">
    <source>
        <dbReference type="Proteomes" id="UP000815677"/>
    </source>
</evidence>
<organism evidence="2 3">
    <name type="scientific">Mycena chlorophos</name>
    <name type="common">Agaric fungus</name>
    <name type="synonym">Agaricus chlorophos</name>
    <dbReference type="NCBI Taxonomy" id="658473"/>
    <lineage>
        <taxon>Eukaryota</taxon>
        <taxon>Fungi</taxon>
        <taxon>Dikarya</taxon>
        <taxon>Basidiomycota</taxon>
        <taxon>Agaricomycotina</taxon>
        <taxon>Agaricomycetes</taxon>
        <taxon>Agaricomycetidae</taxon>
        <taxon>Agaricales</taxon>
        <taxon>Marasmiineae</taxon>
        <taxon>Mycenaceae</taxon>
        <taxon>Mycena</taxon>
    </lineage>
</organism>
<name>A0ABQ0KXW6_MYCCL</name>
<evidence type="ECO:0000256" key="1">
    <source>
        <dbReference type="SAM" id="MobiDB-lite"/>
    </source>
</evidence>
<keyword evidence="3" id="KW-1185">Reference proteome</keyword>
<sequence>LVVLSSVSFCGLPAELSSAPSQRDGTRGGVVEKRKLVKTNWFFVLLWNDIDKFVRQNDWALRETVRKLQKAFPDRRYAKLQPGTLSRYRVTGERRWSDKTLRNVAEQKVIQGTCKTGILAAHPMISNSVETTVHALRESGTPVLPSLVQALIRAEVEAVAPELLECGFKISEKFVRDWLASVMNYSSRAGTRAARHVPVDAPVQLLRTFFRIRYAIKAENIPAELVVNADQTGILVAPTSNRTFHDIGAKQVDIVGKDEKRAYTAMISVTLNGDFLLQQLVFNGVSDRSLPKPTAVGMNKALDYGLIFNSARSKKQGSHFSTFYTMKLWVTGVLEPWRQKVITEKHLAPDQKMIAYIDVYPVHTGTEFRTFVFEDAPQVILIYVPGGCTPIAQPCDVGMNHIIKQFLKQKAQAYLARHARQQIIDDVAPADVTFPKSIKDLRDSVVQPHVELYEFMNTAEGRKIVQRSWRNCKIPDSPWSLSEECLYGNASEKALLAYLGSDPTLSAEITNRCGAAKLAEILADPEKAGVEEEMVDRGADDDADVPLERVVEATLEGSNTLDKEYRGAQDADGLESAEMVEDITAFGED</sequence>
<dbReference type="Proteomes" id="UP000815677">
    <property type="component" value="Unassembled WGS sequence"/>
</dbReference>
<reference evidence="2" key="1">
    <citation type="submission" date="2014-09" db="EMBL/GenBank/DDBJ databases">
        <title>Genome sequence of the luminous mushroom Mycena chlorophos for searching fungal bioluminescence genes.</title>
        <authorList>
            <person name="Tanaka Y."/>
            <person name="Kasuga D."/>
            <person name="Oba Y."/>
            <person name="Hase S."/>
            <person name="Sato K."/>
            <person name="Oba Y."/>
            <person name="Sakakibara Y."/>
        </authorList>
    </citation>
    <scope>NUCLEOTIDE SEQUENCE</scope>
</reference>
<protein>
    <recommendedName>
        <fullName evidence="4">DDE-1 domain-containing protein</fullName>
    </recommendedName>
</protein>
<proteinExistence type="predicted"/>
<accession>A0ABQ0KXW6</accession>
<feature type="non-terminal residue" evidence="2">
    <location>
        <position position="1"/>
    </location>
</feature>